<dbReference type="AlphaFoldDB" id="A0A5Q2RED6"/>
<keyword evidence="2" id="KW-0012">Acyltransferase</keyword>
<dbReference type="CDD" id="cd04301">
    <property type="entry name" value="NAT_SF"/>
    <property type="match status" value="1"/>
</dbReference>
<accession>A0A5Q2RED6</accession>
<dbReference type="InterPro" id="IPR050832">
    <property type="entry name" value="Bact_Acetyltransf"/>
</dbReference>
<evidence type="ECO:0000313" key="4">
    <source>
        <dbReference type="EMBL" id="QGG95278.1"/>
    </source>
</evidence>
<protein>
    <submittedName>
        <fullName evidence="4">GNAT family N-acetyltransferase</fullName>
    </submittedName>
</protein>
<dbReference type="KEGG" id="atq:GH723_09325"/>
<evidence type="ECO:0000256" key="1">
    <source>
        <dbReference type="ARBA" id="ARBA00022679"/>
    </source>
</evidence>
<proteinExistence type="predicted"/>
<dbReference type="Gene3D" id="3.40.630.30">
    <property type="match status" value="1"/>
</dbReference>
<evidence type="ECO:0000259" key="3">
    <source>
        <dbReference type="PROSITE" id="PS51186"/>
    </source>
</evidence>
<dbReference type="InterPro" id="IPR016181">
    <property type="entry name" value="Acyl_CoA_acyltransferase"/>
</dbReference>
<dbReference type="Pfam" id="PF00583">
    <property type="entry name" value="Acetyltransf_1"/>
    <property type="match status" value="1"/>
</dbReference>
<dbReference type="PANTHER" id="PTHR43877">
    <property type="entry name" value="AMINOALKYLPHOSPHONATE N-ACETYLTRANSFERASE-RELATED-RELATED"/>
    <property type="match status" value="1"/>
</dbReference>
<keyword evidence="5" id="KW-1185">Reference proteome</keyword>
<keyword evidence="1 4" id="KW-0808">Transferase</keyword>
<evidence type="ECO:0000256" key="2">
    <source>
        <dbReference type="ARBA" id="ARBA00023315"/>
    </source>
</evidence>
<reference evidence="4 5" key="1">
    <citation type="submission" date="2019-11" db="EMBL/GenBank/DDBJ databases">
        <authorList>
            <person name="He Y."/>
        </authorList>
    </citation>
    <scope>NUCLEOTIDE SEQUENCE [LARGE SCALE GENOMIC DNA]</scope>
    <source>
        <strain evidence="4 5">SCSIO 58843</strain>
    </source>
</reference>
<dbReference type="EMBL" id="CP045851">
    <property type="protein sequence ID" value="QGG95278.1"/>
    <property type="molecule type" value="Genomic_DNA"/>
</dbReference>
<organism evidence="4 5">
    <name type="scientific">Actinomarinicola tropica</name>
    <dbReference type="NCBI Taxonomy" id="2789776"/>
    <lineage>
        <taxon>Bacteria</taxon>
        <taxon>Bacillati</taxon>
        <taxon>Actinomycetota</taxon>
        <taxon>Acidimicrobiia</taxon>
        <taxon>Acidimicrobiales</taxon>
        <taxon>Iamiaceae</taxon>
        <taxon>Actinomarinicola</taxon>
    </lineage>
</organism>
<feature type="domain" description="N-acetyltransferase" evidence="3">
    <location>
        <begin position="2"/>
        <end position="159"/>
    </location>
</feature>
<gene>
    <name evidence="4" type="ORF">GH723_09325</name>
</gene>
<dbReference type="GO" id="GO:0016747">
    <property type="term" value="F:acyltransferase activity, transferring groups other than amino-acyl groups"/>
    <property type="evidence" value="ECO:0007669"/>
    <property type="project" value="InterPro"/>
</dbReference>
<evidence type="ECO:0000313" key="5">
    <source>
        <dbReference type="Proteomes" id="UP000334019"/>
    </source>
</evidence>
<name>A0A5Q2RED6_9ACTN</name>
<dbReference type="RefSeq" id="WP_153759386.1">
    <property type="nucleotide sequence ID" value="NZ_CP045851.1"/>
</dbReference>
<dbReference type="PROSITE" id="PS51186">
    <property type="entry name" value="GNAT"/>
    <property type="match status" value="1"/>
</dbReference>
<dbReference type="Proteomes" id="UP000334019">
    <property type="component" value="Chromosome"/>
</dbReference>
<dbReference type="InterPro" id="IPR000182">
    <property type="entry name" value="GNAT_dom"/>
</dbReference>
<dbReference type="SUPFAM" id="SSF55729">
    <property type="entry name" value="Acyl-CoA N-acyltransferases (Nat)"/>
    <property type="match status" value="1"/>
</dbReference>
<sequence>MESARPARPEDLPRIAELAAAVIEELTPMRGGEIWARQTARSLPVDGELASALDDPDQLLVVGEVDGTTIGYAAVRIERLRDGGALAVLDDLYVEPDARGVGVGEAMMDQVVEWATAQGCIGIDSVALPGNRATKNFFESFGLVARAIVVHRPLAPEVDTGEGPV</sequence>